<dbReference type="Gene3D" id="3.40.50.2020">
    <property type="match status" value="1"/>
</dbReference>
<dbReference type="CDD" id="cd06223">
    <property type="entry name" value="PRTases_typeI"/>
    <property type="match status" value="1"/>
</dbReference>
<proteinExistence type="predicted"/>
<evidence type="ECO:0000313" key="3">
    <source>
        <dbReference type="Proteomes" id="UP001560019"/>
    </source>
</evidence>
<dbReference type="Pfam" id="PF00156">
    <property type="entry name" value="Pribosyltran"/>
    <property type="match status" value="1"/>
</dbReference>
<dbReference type="GO" id="GO:0016740">
    <property type="term" value="F:transferase activity"/>
    <property type="evidence" value="ECO:0007669"/>
    <property type="project" value="UniProtKB-KW"/>
</dbReference>
<dbReference type="InterPro" id="IPR000836">
    <property type="entry name" value="PRTase_dom"/>
</dbReference>
<sequence length="218" mass="23471">MFDNREAAGRLLAEKVAAAEPENPLVLALPRGGVPVALPVAKALGAPLDLALVRKIGMPGNPELAAGAVVDGGAREVVFNDEVLGYAGLTQADFAGAVEEKLKEIEARRERYLGGRRPEKIAGRTAIVVDDGIATGATVRAVLQALRKRGPLEIWLAVPVGPQEVIWQIRGMTDRLIFLSAPRDFYAVGAHYREFGQVSDEEVVQMMRSYRNSEGSET</sequence>
<keyword evidence="2" id="KW-0808">Transferase</keyword>
<dbReference type="InterPro" id="IPR029057">
    <property type="entry name" value="PRTase-like"/>
</dbReference>
<keyword evidence="3" id="KW-1185">Reference proteome</keyword>
<gene>
    <name evidence="2" type="ORF">Ga0609869_001232</name>
</gene>
<name>A0ABV3XS31_9RHOB</name>
<organism evidence="2 3">
    <name type="scientific">Rhodovulum iodosum</name>
    <dbReference type="NCBI Taxonomy" id="68291"/>
    <lineage>
        <taxon>Bacteria</taxon>
        <taxon>Pseudomonadati</taxon>
        <taxon>Pseudomonadota</taxon>
        <taxon>Alphaproteobacteria</taxon>
        <taxon>Rhodobacterales</taxon>
        <taxon>Paracoccaceae</taxon>
        <taxon>Rhodovulum</taxon>
    </lineage>
</organism>
<dbReference type="SUPFAM" id="SSF53271">
    <property type="entry name" value="PRTase-like"/>
    <property type="match status" value="1"/>
</dbReference>
<dbReference type="Proteomes" id="UP001560019">
    <property type="component" value="Unassembled WGS sequence"/>
</dbReference>
<reference evidence="2 3" key="1">
    <citation type="submission" date="2024-06" db="EMBL/GenBank/DDBJ databases">
        <title>Genome of Rhodovulum iodosum, a marine photoferrotroph.</title>
        <authorList>
            <person name="Bianchini G."/>
            <person name="Nikeleit V."/>
            <person name="Kappler A."/>
            <person name="Bryce C."/>
            <person name="Sanchez-Baracaldo P."/>
        </authorList>
    </citation>
    <scope>NUCLEOTIDE SEQUENCE [LARGE SCALE GENOMIC DNA]</scope>
    <source>
        <strain evidence="2 3">UT/N1</strain>
    </source>
</reference>
<accession>A0ABV3XS31</accession>
<protein>
    <submittedName>
        <fullName evidence="2">Phosphoribosyl transferase</fullName>
    </submittedName>
</protein>
<evidence type="ECO:0000259" key="1">
    <source>
        <dbReference type="Pfam" id="PF00156"/>
    </source>
</evidence>
<feature type="domain" description="Phosphoribosyltransferase" evidence="1">
    <location>
        <begin position="7"/>
        <end position="160"/>
    </location>
</feature>
<evidence type="ECO:0000313" key="2">
    <source>
        <dbReference type="EMBL" id="MEX5727879.1"/>
    </source>
</evidence>
<dbReference type="Gene3D" id="3.30.1310.20">
    <property type="entry name" value="PRTase-like"/>
    <property type="match status" value="1"/>
</dbReference>
<dbReference type="EMBL" id="JBEHHI010000001">
    <property type="protein sequence ID" value="MEX5727879.1"/>
    <property type="molecule type" value="Genomic_DNA"/>
</dbReference>
<dbReference type="RefSeq" id="WP_125405469.1">
    <property type="nucleotide sequence ID" value="NZ_JBEHHI010000001.1"/>
</dbReference>
<comment type="caution">
    <text evidence="2">The sequence shown here is derived from an EMBL/GenBank/DDBJ whole genome shotgun (WGS) entry which is preliminary data.</text>
</comment>